<dbReference type="Gene3D" id="3.60.21.10">
    <property type="match status" value="2"/>
</dbReference>
<dbReference type="OrthoDB" id="9780884at2"/>
<evidence type="ECO:0000259" key="5">
    <source>
        <dbReference type="Pfam" id="PF00149"/>
    </source>
</evidence>
<protein>
    <submittedName>
        <fullName evidence="6">Phosphoesterase, MJ0936 family</fullName>
    </submittedName>
</protein>
<gene>
    <name evidence="6" type="ORF">SAMN06265340_10735</name>
</gene>
<reference evidence="7" key="1">
    <citation type="submission" date="2017-06" db="EMBL/GenBank/DDBJ databases">
        <authorList>
            <person name="Varghese N."/>
            <person name="Submissions S."/>
        </authorList>
    </citation>
    <scope>NUCLEOTIDE SEQUENCE [LARGE SCALE GENOMIC DNA]</scope>
    <source>
        <strain evidence="7">DSM 15668</strain>
    </source>
</reference>
<proteinExistence type="inferred from homology"/>
<evidence type="ECO:0000313" key="7">
    <source>
        <dbReference type="Proteomes" id="UP000198405"/>
    </source>
</evidence>
<dbReference type="InterPro" id="IPR029052">
    <property type="entry name" value="Metallo-depent_PP-like"/>
</dbReference>
<dbReference type="Proteomes" id="UP000198405">
    <property type="component" value="Unassembled WGS sequence"/>
</dbReference>
<evidence type="ECO:0000256" key="1">
    <source>
        <dbReference type="ARBA" id="ARBA00022723"/>
    </source>
</evidence>
<dbReference type="AlphaFoldDB" id="A0A238ZA80"/>
<dbReference type="PANTHER" id="PTHR42988:SF2">
    <property type="entry name" value="CYCLIC NUCLEOTIDE PHOSPHODIESTERASE CBUA0032-RELATED"/>
    <property type="match status" value="1"/>
</dbReference>
<keyword evidence="2" id="KW-0378">Hydrolase</keyword>
<comment type="similarity">
    <text evidence="4">Belongs to the cyclic nucleotide phosphodiesterase class-III family.</text>
</comment>
<dbReference type="GO" id="GO:0046872">
    <property type="term" value="F:metal ion binding"/>
    <property type="evidence" value="ECO:0007669"/>
    <property type="project" value="UniProtKB-KW"/>
</dbReference>
<evidence type="ECO:0000256" key="2">
    <source>
        <dbReference type="ARBA" id="ARBA00022801"/>
    </source>
</evidence>
<keyword evidence="1" id="KW-0479">Metal-binding</keyword>
<keyword evidence="7" id="KW-1185">Reference proteome</keyword>
<dbReference type="EMBL" id="FZOB01000007">
    <property type="protein sequence ID" value="SNR79703.1"/>
    <property type="molecule type" value="Genomic_DNA"/>
</dbReference>
<dbReference type="SUPFAM" id="SSF56300">
    <property type="entry name" value="Metallo-dependent phosphatases"/>
    <property type="match status" value="2"/>
</dbReference>
<dbReference type="Pfam" id="PF00149">
    <property type="entry name" value="Metallophos"/>
    <property type="match status" value="2"/>
</dbReference>
<dbReference type="InterPro" id="IPR004843">
    <property type="entry name" value="Calcineurin-like_PHP"/>
</dbReference>
<organism evidence="6 7">
    <name type="scientific">Desulfurobacterium atlanticum</name>
    <dbReference type="NCBI Taxonomy" id="240169"/>
    <lineage>
        <taxon>Bacteria</taxon>
        <taxon>Pseudomonadati</taxon>
        <taxon>Aquificota</taxon>
        <taxon>Aquificia</taxon>
        <taxon>Desulfurobacteriales</taxon>
        <taxon>Desulfurobacteriaceae</taxon>
        <taxon>Desulfurobacterium</taxon>
    </lineage>
</organism>
<dbReference type="RefSeq" id="WP_089323161.1">
    <property type="nucleotide sequence ID" value="NZ_FZOB01000007.1"/>
</dbReference>
<evidence type="ECO:0000313" key="6">
    <source>
        <dbReference type="EMBL" id="SNR79703.1"/>
    </source>
</evidence>
<feature type="domain" description="Calcineurin-like phosphoesterase" evidence="5">
    <location>
        <begin position="3"/>
        <end position="183"/>
    </location>
</feature>
<sequence length="483" mass="54721">MVKVAHISDTHITYGNAFNRTAFDIAIEKINKSDVDLVIHTGDVTDQGLRDEYEYAAFLFNKIEKPLIVVPGNHDVRNVGYELFDRFFGQFFKKVEVGGISFIPIDTTVPDVGDGELDFYEMERLKEKLFEEKETIKVVIGHHHLFPLPFTGRERNVISNSGDLIELFNSSGVAAYLSGHKHVFNVYKLSDTVVINAGAVSCRKTRKGDVNSFNFINFDNFTNGVDVTVIAEYIDGSRERKIFSIPEKSKAISDKGAKLLTIVQISNTCVSDRFYFRQDVMEKGIETINKINPDFVIHCGNIVDAGVERYFERAVALLSNLKSSLMVVPGRNDFSFNGDIFFFRYFSLKPFETEKIKFVPVVTVNKDAKTGRLGRSGLKFLKKELETEKEKIVYLHHNLLPVPHNRETGILEDAGDIIKLLIDKGVKLVLTGYGDNSFFTKLENVSFVNSGSFSWELHNNPAGFSFNLIEIYENDVCVKEIYF</sequence>
<dbReference type="GO" id="GO:0016787">
    <property type="term" value="F:hydrolase activity"/>
    <property type="evidence" value="ECO:0007669"/>
    <property type="project" value="UniProtKB-KW"/>
</dbReference>
<accession>A0A238ZA80</accession>
<dbReference type="PANTHER" id="PTHR42988">
    <property type="entry name" value="PHOSPHOHYDROLASE"/>
    <property type="match status" value="1"/>
</dbReference>
<dbReference type="InterPro" id="IPR050884">
    <property type="entry name" value="CNP_phosphodiesterase-III"/>
</dbReference>
<keyword evidence="3" id="KW-0408">Iron</keyword>
<name>A0A238ZA80_9BACT</name>
<evidence type="ECO:0000256" key="4">
    <source>
        <dbReference type="ARBA" id="ARBA00025742"/>
    </source>
</evidence>
<evidence type="ECO:0000256" key="3">
    <source>
        <dbReference type="ARBA" id="ARBA00023004"/>
    </source>
</evidence>
<feature type="domain" description="Calcineurin-like phosphoesterase" evidence="5">
    <location>
        <begin position="276"/>
        <end position="432"/>
    </location>
</feature>